<sequence>MRNLTGRTTVAVAAIAAFLTGCSTLPFGRSSNEGKLKPFLGDPSIQLQQIFKNQRFPNVVVAMDGTLVVTWGSDGVVARRSEDGGKTWGPEITIAKPGFQGGGVTVDENSAEIIAFIEEGHPPAPLNFYRSKDSGKSWQEEEAVIHPDSKGRMPSMHMNEHGITLRHGKHAGRLVRPSRHYAAG</sequence>
<evidence type="ECO:0000313" key="1">
    <source>
        <dbReference type="EMBL" id="SVC41271.1"/>
    </source>
</evidence>
<dbReference type="CDD" id="cd15482">
    <property type="entry name" value="Sialidase_non-viral"/>
    <property type="match status" value="1"/>
</dbReference>
<gene>
    <name evidence="1" type="ORF">METZ01_LOCUS294125</name>
</gene>
<dbReference type="SUPFAM" id="SSF50939">
    <property type="entry name" value="Sialidases"/>
    <property type="match status" value="1"/>
</dbReference>
<proteinExistence type="predicted"/>
<dbReference type="AlphaFoldDB" id="A0A382M280"/>
<protein>
    <recommendedName>
        <fullName evidence="2">Sialidase domain-containing protein</fullName>
    </recommendedName>
</protein>
<accession>A0A382M280</accession>
<dbReference type="EMBL" id="UINC01089849">
    <property type="protein sequence ID" value="SVC41271.1"/>
    <property type="molecule type" value="Genomic_DNA"/>
</dbReference>
<reference evidence="1" key="1">
    <citation type="submission" date="2018-05" db="EMBL/GenBank/DDBJ databases">
        <authorList>
            <person name="Lanie J.A."/>
            <person name="Ng W.-L."/>
            <person name="Kazmierczak K.M."/>
            <person name="Andrzejewski T.M."/>
            <person name="Davidsen T.M."/>
            <person name="Wayne K.J."/>
            <person name="Tettelin H."/>
            <person name="Glass J.I."/>
            <person name="Rusch D."/>
            <person name="Podicherti R."/>
            <person name="Tsui H.-C.T."/>
            <person name="Winkler M.E."/>
        </authorList>
    </citation>
    <scope>NUCLEOTIDE SEQUENCE</scope>
</reference>
<dbReference type="Gene3D" id="2.120.10.10">
    <property type="match status" value="1"/>
</dbReference>
<dbReference type="PROSITE" id="PS51257">
    <property type="entry name" value="PROKAR_LIPOPROTEIN"/>
    <property type="match status" value="1"/>
</dbReference>
<dbReference type="InterPro" id="IPR036278">
    <property type="entry name" value="Sialidase_sf"/>
</dbReference>
<evidence type="ECO:0008006" key="2">
    <source>
        <dbReference type="Google" id="ProtNLM"/>
    </source>
</evidence>
<name>A0A382M280_9ZZZZ</name>
<organism evidence="1">
    <name type="scientific">marine metagenome</name>
    <dbReference type="NCBI Taxonomy" id="408172"/>
    <lineage>
        <taxon>unclassified sequences</taxon>
        <taxon>metagenomes</taxon>
        <taxon>ecological metagenomes</taxon>
    </lineage>
</organism>
<feature type="non-terminal residue" evidence="1">
    <location>
        <position position="184"/>
    </location>
</feature>